<feature type="compositionally biased region" description="Polar residues" evidence="1">
    <location>
        <begin position="467"/>
        <end position="480"/>
    </location>
</feature>
<dbReference type="OrthoDB" id="2802169at2759"/>
<gene>
    <name evidence="2" type="ORF">CPB84DRAFT_1774604</name>
</gene>
<feature type="region of interest" description="Disordered" evidence="1">
    <location>
        <begin position="279"/>
        <end position="372"/>
    </location>
</feature>
<feature type="region of interest" description="Disordered" evidence="1">
    <location>
        <begin position="1"/>
        <end position="134"/>
    </location>
</feature>
<reference evidence="2" key="1">
    <citation type="submission" date="2020-11" db="EMBL/GenBank/DDBJ databases">
        <authorList>
            <consortium name="DOE Joint Genome Institute"/>
            <person name="Ahrendt S."/>
            <person name="Riley R."/>
            <person name="Andreopoulos W."/>
            <person name="LaButti K."/>
            <person name="Pangilinan J."/>
            <person name="Ruiz-duenas F.J."/>
            <person name="Barrasa J.M."/>
            <person name="Sanchez-Garcia M."/>
            <person name="Camarero S."/>
            <person name="Miyauchi S."/>
            <person name="Serrano A."/>
            <person name="Linde D."/>
            <person name="Babiker R."/>
            <person name="Drula E."/>
            <person name="Ayuso-Fernandez I."/>
            <person name="Pacheco R."/>
            <person name="Padilla G."/>
            <person name="Ferreira P."/>
            <person name="Barriuso J."/>
            <person name="Kellner H."/>
            <person name="Castanera R."/>
            <person name="Alfaro M."/>
            <person name="Ramirez L."/>
            <person name="Pisabarro A.G."/>
            <person name="Kuo A."/>
            <person name="Tritt A."/>
            <person name="Lipzen A."/>
            <person name="He G."/>
            <person name="Yan M."/>
            <person name="Ng V."/>
            <person name="Cullen D."/>
            <person name="Martin F."/>
            <person name="Rosso M.-N."/>
            <person name="Henrissat B."/>
            <person name="Hibbett D."/>
            <person name="Martinez A.T."/>
            <person name="Grigoriev I.V."/>
        </authorList>
    </citation>
    <scope>NUCLEOTIDE SEQUENCE</scope>
    <source>
        <strain evidence="2">AH 44721</strain>
    </source>
</reference>
<name>A0A9P5TPJ5_GYMJU</name>
<organism evidence="2 3">
    <name type="scientific">Gymnopilus junonius</name>
    <name type="common">Spectacular rustgill mushroom</name>
    <name type="synonym">Gymnopilus spectabilis subsp. junonius</name>
    <dbReference type="NCBI Taxonomy" id="109634"/>
    <lineage>
        <taxon>Eukaryota</taxon>
        <taxon>Fungi</taxon>
        <taxon>Dikarya</taxon>
        <taxon>Basidiomycota</taxon>
        <taxon>Agaricomycotina</taxon>
        <taxon>Agaricomycetes</taxon>
        <taxon>Agaricomycetidae</taxon>
        <taxon>Agaricales</taxon>
        <taxon>Agaricineae</taxon>
        <taxon>Hymenogastraceae</taxon>
        <taxon>Gymnopilus</taxon>
    </lineage>
</organism>
<keyword evidence="3" id="KW-1185">Reference proteome</keyword>
<dbReference type="Proteomes" id="UP000724874">
    <property type="component" value="Unassembled WGS sequence"/>
</dbReference>
<feature type="compositionally biased region" description="Polar residues" evidence="1">
    <location>
        <begin position="439"/>
        <end position="448"/>
    </location>
</feature>
<feature type="compositionally biased region" description="Polar residues" evidence="1">
    <location>
        <begin position="103"/>
        <end position="113"/>
    </location>
</feature>
<protein>
    <submittedName>
        <fullName evidence="2">Uncharacterized protein</fullName>
    </submittedName>
</protein>
<accession>A0A9P5TPJ5</accession>
<evidence type="ECO:0000313" key="3">
    <source>
        <dbReference type="Proteomes" id="UP000724874"/>
    </source>
</evidence>
<proteinExistence type="predicted"/>
<feature type="compositionally biased region" description="Low complexity" evidence="1">
    <location>
        <begin position="45"/>
        <end position="54"/>
    </location>
</feature>
<feature type="region of interest" description="Disordered" evidence="1">
    <location>
        <begin position="565"/>
        <end position="590"/>
    </location>
</feature>
<sequence>MDDINPGFMPRTLKPLPLVSNSPSKGAKLKGKMRQSLPTPSKPTGGIFNFFGPNPIIPPRAKPNPNPPVAAKHSHGKASGKRTLAEVMDQDLERKKKHRTSPPAVNSTQSRFFHTNAGAKASSVQRRHSDGVIGVAGPSRLYSLSADKENVHNMVGDTDEEMAETSEPELDGSDLSLRAQFGNDPDRGKELNEDDFPDAVQQDDGYISPSPSYSKDVQDLSSPPGYCSRRTDQEMQPTGMIPSDNELDDDSFGADAISSPISMKIALGRQYSYQTYQTPSSWTGVQNGRDGDNGKVLVQATPTPTKKSGLYPNIDEVPSPTLYRGPDLRTFLGDDGATELEDVDLGQLSKGRSGTTSGLTSPPSPSPETPDSLEYIRQQFVMKTGVGVDDFDFEIDDEETRQAQQISENVKAVMDGWRQKFAWQPAPKTVSNKEPCPPQQLQKTTTPSHHGLISPKKTKIFTPGARPTQSSNLKRSNAMPNITPAGRQWKVTPYIPPKSAPSKLPNTSGTGLDVKSLSRRSLFRDTTTVVTSTATGTTTSVHAQRSRQLIDLTLDDDIDDIVPTSRRPNSARVSVQHGQASASMRLAQFR</sequence>
<dbReference type="EMBL" id="JADNYJ010000031">
    <property type="protein sequence ID" value="KAF8903339.1"/>
    <property type="molecule type" value="Genomic_DNA"/>
</dbReference>
<evidence type="ECO:0000313" key="2">
    <source>
        <dbReference type="EMBL" id="KAF8903339.1"/>
    </source>
</evidence>
<evidence type="ECO:0000256" key="1">
    <source>
        <dbReference type="SAM" id="MobiDB-lite"/>
    </source>
</evidence>
<feature type="compositionally biased region" description="Pro residues" evidence="1">
    <location>
        <begin position="55"/>
        <end position="68"/>
    </location>
</feature>
<feature type="region of interest" description="Disordered" evidence="1">
    <location>
        <begin position="426"/>
        <end position="491"/>
    </location>
</feature>
<feature type="compositionally biased region" description="Polar residues" evidence="1">
    <location>
        <begin position="566"/>
        <end position="582"/>
    </location>
</feature>
<dbReference type="AlphaFoldDB" id="A0A9P5TPJ5"/>
<feature type="compositionally biased region" description="Polar residues" evidence="1">
    <location>
        <begin position="209"/>
        <end position="221"/>
    </location>
</feature>
<comment type="caution">
    <text evidence="2">The sequence shown here is derived from an EMBL/GenBank/DDBJ whole genome shotgun (WGS) entry which is preliminary data.</text>
</comment>
<feature type="compositionally biased region" description="Acidic residues" evidence="1">
    <location>
        <begin position="157"/>
        <end position="172"/>
    </location>
</feature>
<feature type="region of interest" description="Disordered" evidence="1">
    <location>
        <begin position="153"/>
        <end position="256"/>
    </location>
</feature>